<accession>A0ABY5TTG3</accession>
<dbReference type="EMBL" id="CP103423">
    <property type="protein sequence ID" value="UWD33957.1"/>
    <property type="molecule type" value="Genomic_DNA"/>
</dbReference>
<gene>
    <name evidence="2" type="ORF">NX772_02510</name>
</gene>
<dbReference type="NCBIfam" id="NF005522">
    <property type="entry name" value="PRK07164.1"/>
    <property type="match status" value="1"/>
</dbReference>
<organism evidence="2 3">
    <name type="scientific">Mesomycoplasma molare</name>
    <dbReference type="NCBI Taxonomy" id="171288"/>
    <lineage>
        <taxon>Bacteria</taxon>
        <taxon>Bacillati</taxon>
        <taxon>Mycoplasmatota</taxon>
        <taxon>Mycoplasmoidales</taxon>
        <taxon>Metamycoplasmataceae</taxon>
        <taxon>Mesomycoplasma</taxon>
    </lineage>
</organism>
<evidence type="ECO:0000313" key="2">
    <source>
        <dbReference type="EMBL" id="UWD33957.1"/>
    </source>
</evidence>
<protein>
    <submittedName>
        <fullName evidence="2">5'-methylthioadenosine nucleosidase</fullName>
    </submittedName>
</protein>
<evidence type="ECO:0000259" key="1">
    <source>
        <dbReference type="Pfam" id="PF01048"/>
    </source>
</evidence>
<proteinExistence type="predicted"/>
<dbReference type="CDD" id="cd09008">
    <property type="entry name" value="MTAN"/>
    <property type="match status" value="1"/>
</dbReference>
<dbReference type="Proteomes" id="UP001058364">
    <property type="component" value="Chromosome"/>
</dbReference>
<dbReference type="RefSeq" id="WP_027123461.1">
    <property type="nucleotide sequence ID" value="NZ_CP103423.1"/>
</dbReference>
<dbReference type="InterPro" id="IPR035994">
    <property type="entry name" value="Nucleoside_phosphorylase_sf"/>
</dbReference>
<evidence type="ECO:0000313" key="3">
    <source>
        <dbReference type="Proteomes" id="UP001058364"/>
    </source>
</evidence>
<dbReference type="PANTHER" id="PTHR21234">
    <property type="entry name" value="PURINE NUCLEOSIDE PHOSPHORYLASE"/>
    <property type="match status" value="1"/>
</dbReference>
<keyword evidence="3" id="KW-1185">Reference proteome</keyword>
<reference evidence="2" key="1">
    <citation type="submission" date="2022-08" db="EMBL/GenBank/DDBJ databases">
        <title>Complete genome sequence of Mycoplasma molare type strain H 542.</title>
        <authorList>
            <person name="Spergser J."/>
        </authorList>
    </citation>
    <scope>NUCLEOTIDE SEQUENCE</scope>
    <source>
        <strain evidence="2">H 542</strain>
    </source>
</reference>
<dbReference type="SUPFAM" id="SSF53167">
    <property type="entry name" value="Purine and uridine phosphorylases"/>
    <property type="match status" value="1"/>
</dbReference>
<name>A0ABY5TTG3_9BACT</name>
<dbReference type="InterPro" id="IPR000845">
    <property type="entry name" value="Nucleoside_phosphorylase_d"/>
</dbReference>
<feature type="domain" description="Nucleoside phosphorylase" evidence="1">
    <location>
        <begin position="11"/>
        <end position="218"/>
    </location>
</feature>
<dbReference type="Gene3D" id="3.40.50.1580">
    <property type="entry name" value="Nucleoside phosphorylase domain"/>
    <property type="match status" value="1"/>
</dbReference>
<dbReference type="PANTHER" id="PTHR21234:SF42">
    <property type="entry name" value="PHOSPHORYLASE SUPERFAMILY PROTEIN"/>
    <property type="match status" value="1"/>
</dbReference>
<dbReference type="Pfam" id="PF01048">
    <property type="entry name" value="PNP_UDP_1"/>
    <property type="match status" value="1"/>
</dbReference>
<sequence>MITEFQNIKNAIIIADPNEVNNLTKYSWKLVQKINLLNKIFYIYQKNNKQIVLVYSGIGLINAASTTGILLSKFSGIENIFNFGAVGAFSKNLNIYDVVIPKHFFNLDVKTPWYEDGKTPGEEAFFTNKLISLEKFSKVNLCSSNSFIFDKQQAKTFQEKFNCSIFDMESFAIAQISFQNKINFYSFKAISDKIGQNIEHVDNINKRIAHASELAFNELIDFIDQNY</sequence>